<protein>
    <recommendedName>
        <fullName evidence="4">Lipoprotein</fullName>
    </recommendedName>
</protein>
<dbReference type="PROSITE" id="PS51257">
    <property type="entry name" value="PROKAR_LIPOPROTEIN"/>
    <property type="match status" value="1"/>
</dbReference>
<keyword evidence="1" id="KW-0732">Signal</keyword>
<evidence type="ECO:0000256" key="1">
    <source>
        <dbReference type="SAM" id="SignalP"/>
    </source>
</evidence>
<reference evidence="2" key="1">
    <citation type="submission" date="2021-01" db="EMBL/GenBank/DDBJ databases">
        <title>Description of Breznakiella homolactica.</title>
        <authorList>
            <person name="Song Y."/>
            <person name="Brune A."/>
        </authorList>
    </citation>
    <scope>NUCLEOTIDE SEQUENCE</scope>
    <source>
        <strain evidence="2">RmG30</strain>
    </source>
</reference>
<evidence type="ECO:0008006" key="4">
    <source>
        <dbReference type="Google" id="ProtNLM"/>
    </source>
</evidence>
<proteinExistence type="predicted"/>
<accession>A0A7T7XQG2</accession>
<dbReference type="Proteomes" id="UP000595917">
    <property type="component" value="Chromosome"/>
</dbReference>
<gene>
    <name evidence="2" type="ORF">JFL75_06725</name>
</gene>
<dbReference type="EMBL" id="CP067089">
    <property type="protein sequence ID" value="QQO10604.1"/>
    <property type="molecule type" value="Genomic_DNA"/>
</dbReference>
<dbReference type="KEGG" id="bhc:JFL75_06725"/>
<dbReference type="AlphaFoldDB" id="A0A7T7XQG2"/>
<sequence length="152" mass="16953">MSKRNIIPGMFCCLLVSLLTGCFSSPAYYTSSGFQVNDRKTVLLEIESGNVILKIDGIMTEDLYRIKDEDKYKIGGEKTLAIKKGTILIDKELALSAGDKYRYSLRGAGAITIQCTGISENGTTIISKYDGKTEEHKINKYDILDIMLFFQN</sequence>
<feature type="signal peptide" evidence="1">
    <location>
        <begin position="1"/>
        <end position="29"/>
    </location>
</feature>
<dbReference type="RefSeq" id="WP_215627909.1">
    <property type="nucleotide sequence ID" value="NZ_CP067089.2"/>
</dbReference>
<organism evidence="2 3">
    <name type="scientific">Breznakiella homolactica</name>
    <dbReference type="NCBI Taxonomy" id="2798577"/>
    <lineage>
        <taxon>Bacteria</taxon>
        <taxon>Pseudomonadati</taxon>
        <taxon>Spirochaetota</taxon>
        <taxon>Spirochaetia</taxon>
        <taxon>Spirochaetales</taxon>
        <taxon>Breznakiellaceae</taxon>
        <taxon>Breznakiella</taxon>
    </lineage>
</organism>
<feature type="chain" id="PRO_5030978418" description="Lipoprotein" evidence="1">
    <location>
        <begin position="30"/>
        <end position="152"/>
    </location>
</feature>
<name>A0A7T7XQG2_9SPIR</name>
<evidence type="ECO:0000313" key="2">
    <source>
        <dbReference type="EMBL" id="QQO10604.1"/>
    </source>
</evidence>
<evidence type="ECO:0000313" key="3">
    <source>
        <dbReference type="Proteomes" id="UP000595917"/>
    </source>
</evidence>
<keyword evidence="3" id="KW-1185">Reference proteome</keyword>